<dbReference type="Proteomes" id="UP000007015">
    <property type="component" value="Chromosome 10"/>
</dbReference>
<keyword evidence="4" id="KW-0547">Nucleotide-binding</keyword>
<dbReference type="EMBL" id="CM000135">
    <property type="protein sequence ID" value="EEC66813.1"/>
    <property type="molecule type" value="Genomic_DNA"/>
</dbReference>
<feature type="domain" description="NB-ARC" evidence="7">
    <location>
        <begin position="192"/>
        <end position="352"/>
    </location>
</feature>
<feature type="domain" description="Disease resistance R13L4/SHOC-2-like LRR" evidence="10">
    <location>
        <begin position="683"/>
        <end position="852"/>
    </location>
</feature>
<dbReference type="SUPFAM" id="SSF52058">
    <property type="entry name" value="L domain-like"/>
    <property type="match status" value="1"/>
</dbReference>
<keyword evidence="3" id="KW-0677">Repeat</keyword>
<feature type="domain" description="Disease resistance protein winged helix" evidence="9">
    <location>
        <begin position="447"/>
        <end position="518"/>
    </location>
</feature>
<name>B8BGG1_ORYSI</name>
<dbReference type="Gene3D" id="3.80.10.10">
    <property type="entry name" value="Ribonuclease Inhibitor"/>
    <property type="match status" value="1"/>
</dbReference>
<dbReference type="PANTHER" id="PTHR23155">
    <property type="entry name" value="DISEASE RESISTANCE PROTEIN RP"/>
    <property type="match status" value="1"/>
</dbReference>
<feature type="domain" description="Disease resistance N-terminal" evidence="8">
    <location>
        <begin position="11"/>
        <end position="107"/>
    </location>
</feature>
<keyword evidence="12" id="KW-1185">Reference proteome</keyword>
<proteinExistence type="inferred from homology"/>
<dbReference type="STRING" id="39946.B8BGG1"/>
<comment type="similarity">
    <text evidence="1">Belongs to the disease resistance NB-LRR family.</text>
</comment>
<dbReference type="InterPro" id="IPR041118">
    <property type="entry name" value="Rx_N"/>
</dbReference>
<dbReference type="AlphaFoldDB" id="B8BGG1"/>
<dbReference type="InterPro" id="IPR044974">
    <property type="entry name" value="Disease_R_plants"/>
</dbReference>
<dbReference type="InterPro" id="IPR027417">
    <property type="entry name" value="P-loop_NTPase"/>
</dbReference>
<evidence type="ECO:0000256" key="2">
    <source>
        <dbReference type="ARBA" id="ARBA00022614"/>
    </source>
</evidence>
<dbReference type="InterPro" id="IPR036388">
    <property type="entry name" value="WH-like_DNA-bd_sf"/>
</dbReference>
<evidence type="ECO:0000256" key="4">
    <source>
        <dbReference type="ARBA" id="ARBA00022741"/>
    </source>
</evidence>
<dbReference type="InterPro" id="IPR055414">
    <property type="entry name" value="LRR_R13L4/SHOC2-like"/>
</dbReference>
<evidence type="ECO:0000259" key="7">
    <source>
        <dbReference type="Pfam" id="PF00931"/>
    </source>
</evidence>
<dbReference type="SUPFAM" id="SSF52540">
    <property type="entry name" value="P-loop containing nucleoside triphosphate hydrolases"/>
    <property type="match status" value="1"/>
</dbReference>
<dbReference type="Gramene" id="BGIOSGA032070-TA">
    <property type="protein sequence ID" value="BGIOSGA032070-PA"/>
    <property type="gene ID" value="BGIOSGA032070"/>
</dbReference>
<dbReference type="Pfam" id="PF00931">
    <property type="entry name" value="NB-ARC"/>
    <property type="match status" value="1"/>
</dbReference>
<dbReference type="Pfam" id="PF18052">
    <property type="entry name" value="Rx_N"/>
    <property type="match status" value="1"/>
</dbReference>
<dbReference type="HOGENOM" id="CLU_000837_25_2_1"/>
<dbReference type="Gene3D" id="1.10.8.430">
    <property type="entry name" value="Helical domain of apoptotic protease-activating factors"/>
    <property type="match status" value="1"/>
</dbReference>
<dbReference type="Gene3D" id="3.40.50.300">
    <property type="entry name" value="P-loop containing nucleotide triphosphate hydrolases"/>
    <property type="match status" value="1"/>
</dbReference>
<dbReference type="Gene3D" id="1.20.5.4130">
    <property type="match status" value="1"/>
</dbReference>
<evidence type="ECO:0000256" key="5">
    <source>
        <dbReference type="ARBA" id="ARBA00022821"/>
    </source>
</evidence>
<dbReference type="GO" id="GO:0098542">
    <property type="term" value="P:defense response to other organism"/>
    <property type="evidence" value="ECO:0007669"/>
    <property type="project" value="TreeGrafter"/>
</dbReference>
<evidence type="ECO:0000259" key="8">
    <source>
        <dbReference type="Pfam" id="PF18052"/>
    </source>
</evidence>
<evidence type="ECO:0000313" key="11">
    <source>
        <dbReference type="EMBL" id="EEC66813.1"/>
    </source>
</evidence>
<dbReference type="Gene3D" id="1.10.10.10">
    <property type="entry name" value="Winged helix-like DNA-binding domain superfamily/Winged helix DNA-binding domain"/>
    <property type="match status" value="1"/>
</dbReference>
<evidence type="ECO:0000313" key="12">
    <source>
        <dbReference type="Proteomes" id="UP000007015"/>
    </source>
</evidence>
<dbReference type="InterPro" id="IPR042197">
    <property type="entry name" value="Apaf_helical"/>
</dbReference>
<protein>
    <submittedName>
        <fullName evidence="11">Uncharacterized protein</fullName>
    </submittedName>
</protein>
<dbReference type="PRINTS" id="PR00364">
    <property type="entry name" value="DISEASERSIST"/>
</dbReference>
<keyword evidence="2" id="KW-0433">Leucine-rich repeat</keyword>
<dbReference type="Pfam" id="PF23598">
    <property type="entry name" value="LRR_14"/>
    <property type="match status" value="2"/>
</dbReference>
<dbReference type="Pfam" id="PF23559">
    <property type="entry name" value="WHD_DRP"/>
    <property type="match status" value="1"/>
</dbReference>
<evidence type="ECO:0000256" key="3">
    <source>
        <dbReference type="ARBA" id="ARBA00022737"/>
    </source>
</evidence>
<keyword evidence="6" id="KW-0175">Coiled coil</keyword>
<dbReference type="GO" id="GO:0043531">
    <property type="term" value="F:ADP binding"/>
    <property type="evidence" value="ECO:0007669"/>
    <property type="project" value="InterPro"/>
</dbReference>
<dbReference type="InterPro" id="IPR058922">
    <property type="entry name" value="WHD_DRP"/>
</dbReference>
<evidence type="ECO:0000256" key="6">
    <source>
        <dbReference type="ARBA" id="ARBA00023054"/>
    </source>
</evidence>
<dbReference type="InterPro" id="IPR002182">
    <property type="entry name" value="NB-ARC"/>
</dbReference>
<dbReference type="InterPro" id="IPR032675">
    <property type="entry name" value="LRR_dom_sf"/>
</dbReference>
<organism evidence="11 12">
    <name type="scientific">Oryza sativa subsp. indica</name>
    <name type="common">Rice</name>
    <dbReference type="NCBI Taxonomy" id="39946"/>
    <lineage>
        <taxon>Eukaryota</taxon>
        <taxon>Viridiplantae</taxon>
        <taxon>Streptophyta</taxon>
        <taxon>Embryophyta</taxon>
        <taxon>Tracheophyta</taxon>
        <taxon>Spermatophyta</taxon>
        <taxon>Magnoliopsida</taxon>
        <taxon>Liliopsida</taxon>
        <taxon>Poales</taxon>
        <taxon>Poaceae</taxon>
        <taxon>BOP clade</taxon>
        <taxon>Oryzoideae</taxon>
        <taxon>Oryzeae</taxon>
        <taxon>Oryzinae</taxon>
        <taxon>Oryza</taxon>
        <taxon>Oryza sativa</taxon>
    </lineage>
</organism>
<evidence type="ECO:0000256" key="1">
    <source>
        <dbReference type="ARBA" id="ARBA00008894"/>
    </source>
</evidence>
<evidence type="ECO:0000259" key="10">
    <source>
        <dbReference type="Pfam" id="PF23598"/>
    </source>
</evidence>
<keyword evidence="5" id="KW-0611">Plant defense</keyword>
<dbReference type="PANTHER" id="PTHR23155:SF1233">
    <property type="entry name" value="DISEASE RESISTANCE PROTEIN RGA4"/>
    <property type="match status" value="1"/>
</dbReference>
<gene>
    <name evidence="11" type="ORF">OsI_33231</name>
</gene>
<sequence>MDPTPIVISLLTTIIPKLYTFISGQYNLEETIRQDIRSIKNELDMMLSAIQDYSSLLMTTRSGDGRHHHQLGAGAVQATWIEKVRTLAHQMEDCIDSYIYDQMAPHGSRRQGPARLASEVRELRSRSAELSQLNQQYGAAVLSREYITIGDSGGGSTLSSAAPLSTFSDELVGMEARRRELLELVNGEGQPEQQRKVISIVGFGGLGKTVLANQVYCDTDELNFSPRAWVSAAEKTAGEALMEILQRFEVRVRDVSDVDQLSKRLREHLRNKSASYCEMFNARANRYLIVIDDMRVEQWCNMEPAFPADHGISSRIVVTTSIQSIANACSIPKGYIYKMEKLDAECSKNLFFRSASIEECSPDMERGSESLRKKCDGLPLALICVGQFLRTEGALTGQTCSDICSKLGYYLENKDNNALARMQGLLARSYACLPCHDAKACLLYLGMFPSNYPIRRRRLLMRWLAEGLVRKQPHPRLGDAAVNNFRTFMDRNIVHPVGVSTNDEVKTCQLPGMMLEFILHRSISEGFITLVSDENVMPRYAPRRLAVQLSTAAVKDRLGPRSDLSLVRSLMVSGIASQCVLDFSRYRLLKVLDLEQCDGLTDQHLEGLSNLLLLKYLSLGGEVTMLPKKIETLSFLETLDVRRAKVDVMVFPVEAIVLPKLIHLFGKFKLFGKIEDGDDLNDARSLSVHFNECSEDIMNFSLQGACNLSTLKLQGDLHQIPPFVPSLVALTELSLTSTTLRQELLTSLTELRCLVYLKLVAQNLEGFVIKVGAFQSLQRLCMVVQNPSFLEIQDGALPQLVSLQLMYENLANLPLINIGGIKRLREVVLDSAVNGRSRKNWEDVAKKHANRPRILFIERTRRARSEHSVAQAEKPSTLHRNWLQNGIRNLFVRN</sequence>
<accession>B8BGG1</accession>
<reference evidence="11 12" key="1">
    <citation type="journal article" date="2005" name="PLoS Biol.">
        <title>The genomes of Oryza sativa: a history of duplications.</title>
        <authorList>
            <person name="Yu J."/>
            <person name="Wang J."/>
            <person name="Lin W."/>
            <person name="Li S."/>
            <person name="Li H."/>
            <person name="Zhou J."/>
            <person name="Ni P."/>
            <person name="Dong W."/>
            <person name="Hu S."/>
            <person name="Zeng C."/>
            <person name="Zhang J."/>
            <person name="Zhang Y."/>
            <person name="Li R."/>
            <person name="Xu Z."/>
            <person name="Li S."/>
            <person name="Li X."/>
            <person name="Zheng H."/>
            <person name="Cong L."/>
            <person name="Lin L."/>
            <person name="Yin J."/>
            <person name="Geng J."/>
            <person name="Li G."/>
            <person name="Shi J."/>
            <person name="Liu J."/>
            <person name="Lv H."/>
            <person name="Li J."/>
            <person name="Wang J."/>
            <person name="Deng Y."/>
            <person name="Ran L."/>
            <person name="Shi X."/>
            <person name="Wang X."/>
            <person name="Wu Q."/>
            <person name="Li C."/>
            <person name="Ren X."/>
            <person name="Wang J."/>
            <person name="Wang X."/>
            <person name="Li D."/>
            <person name="Liu D."/>
            <person name="Zhang X."/>
            <person name="Ji Z."/>
            <person name="Zhao W."/>
            <person name="Sun Y."/>
            <person name="Zhang Z."/>
            <person name="Bao J."/>
            <person name="Han Y."/>
            <person name="Dong L."/>
            <person name="Ji J."/>
            <person name="Chen P."/>
            <person name="Wu S."/>
            <person name="Liu J."/>
            <person name="Xiao Y."/>
            <person name="Bu D."/>
            <person name="Tan J."/>
            <person name="Yang L."/>
            <person name="Ye C."/>
            <person name="Zhang J."/>
            <person name="Xu J."/>
            <person name="Zhou Y."/>
            <person name="Yu Y."/>
            <person name="Zhang B."/>
            <person name="Zhuang S."/>
            <person name="Wei H."/>
            <person name="Liu B."/>
            <person name="Lei M."/>
            <person name="Yu H."/>
            <person name="Li Y."/>
            <person name="Xu H."/>
            <person name="Wei S."/>
            <person name="He X."/>
            <person name="Fang L."/>
            <person name="Zhang Z."/>
            <person name="Zhang Y."/>
            <person name="Huang X."/>
            <person name="Su Z."/>
            <person name="Tong W."/>
            <person name="Li J."/>
            <person name="Tong Z."/>
            <person name="Li S."/>
            <person name="Ye J."/>
            <person name="Wang L."/>
            <person name="Fang L."/>
            <person name="Lei T."/>
            <person name="Chen C."/>
            <person name="Chen H."/>
            <person name="Xu Z."/>
            <person name="Li H."/>
            <person name="Huang H."/>
            <person name="Zhang F."/>
            <person name="Xu H."/>
            <person name="Li N."/>
            <person name="Zhao C."/>
            <person name="Li S."/>
            <person name="Dong L."/>
            <person name="Huang Y."/>
            <person name="Li L."/>
            <person name="Xi Y."/>
            <person name="Qi Q."/>
            <person name="Li W."/>
            <person name="Zhang B."/>
            <person name="Hu W."/>
            <person name="Zhang Y."/>
            <person name="Tian X."/>
            <person name="Jiao Y."/>
            <person name="Liang X."/>
            <person name="Jin J."/>
            <person name="Gao L."/>
            <person name="Zheng W."/>
            <person name="Hao B."/>
            <person name="Liu S."/>
            <person name="Wang W."/>
            <person name="Yuan L."/>
            <person name="Cao M."/>
            <person name="McDermott J."/>
            <person name="Samudrala R."/>
            <person name="Wang J."/>
            <person name="Wong G.K."/>
            <person name="Yang H."/>
        </authorList>
    </citation>
    <scope>NUCLEOTIDE SEQUENCE [LARGE SCALE GENOMIC DNA]</scope>
    <source>
        <strain evidence="12">cv. 93-11</strain>
    </source>
</reference>
<evidence type="ECO:0000259" key="9">
    <source>
        <dbReference type="Pfam" id="PF23559"/>
    </source>
</evidence>
<feature type="domain" description="Disease resistance R13L4/SHOC-2-like LRR" evidence="10">
    <location>
        <begin position="567"/>
        <end position="666"/>
    </location>
</feature>